<evidence type="ECO:0000313" key="1">
    <source>
        <dbReference type="EMBL" id="KAK3044263.1"/>
    </source>
</evidence>
<feature type="non-terminal residue" evidence="1">
    <location>
        <position position="258"/>
    </location>
</feature>
<name>A0ACC3CSM5_9PEZI</name>
<organism evidence="1 2">
    <name type="scientific">Coniosporium uncinatum</name>
    <dbReference type="NCBI Taxonomy" id="93489"/>
    <lineage>
        <taxon>Eukaryota</taxon>
        <taxon>Fungi</taxon>
        <taxon>Dikarya</taxon>
        <taxon>Ascomycota</taxon>
        <taxon>Pezizomycotina</taxon>
        <taxon>Dothideomycetes</taxon>
        <taxon>Dothideomycetes incertae sedis</taxon>
        <taxon>Coniosporium</taxon>
    </lineage>
</organism>
<evidence type="ECO:0000313" key="2">
    <source>
        <dbReference type="Proteomes" id="UP001186974"/>
    </source>
</evidence>
<accession>A0ACC3CSM5</accession>
<reference evidence="1" key="1">
    <citation type="submission" date="2024-09" db="EMBL/GenBank/DDBJ databases">
        <title>Black Yeasts Isolated from many extreme environments.</title>
        <authorList>
            <person name="Coleine C."/>
            <person name="Stajich J.E."/>
            <person name="Selbmann L."/>
        </authorList>
    </citation>
    <scope>NUCLEOTIDE SEQUENCE</scope>
    <source>
        <strain evidence="1">CCFEE 5737</strain>
    </source>
</reference>
<proteinExistence type="predicted"/>
<sequence length="258" mass="28768">MVENERRRQEEQQKRKSRALSDKILSPSVSGPVPSSPDIVWFDHAIEFEAGVVFNGVKLGTDIRTGNATDVTMATAIASHPTKSLLVVKKFTASPSESVNSPTKQESRLKRDIQAIETELSILKKLRYPSIISVLDYKIETDNGWNITILTEFGNAGPLRRALQLNSLPVDTARAWSIDLLEALDFYHRNGLVHKRIHADNVLLLESPRDGALSIRLSDAAFQQRLHEVQDEQQARVVVWIAPELASTTNAPKTPKTD</sequence>
<gene>
    <name evidence="1" type="ORF">LTS18_001757</name>
</gene>
<protein>
    <submittedName>
        <fullName evidence="1">Uncharacterized protein</fullName>
    </submittedName>
</protein>
<dbReference type="Proteomes" id="UP001186974">
    <property type="component" value="Unassembled WGS sequence"/>
</dbReference>
<comment type="caution">
    <text evidence="1">The sequence shown here is derived from an EMBL/GenBank/DDBJ whole genome shotgun (WGS) entry which is preliminary data.</text>
</comment>
<dbReference type="EMBL" id="JAWDJW010012197">
    <property type="protein sequence ID" value="KAK3044263.1"/>
    <property type="molecule type" value="Genomic_DNA"/>
</dbReference>
<keyword evidence="2" id="KW-1185">Reference proteome</keyword>